<feature type="domain" description="Metalloenzyme" evidence="7">
    <location>
        <begin position="12"/>
        <end position="390"/>
    </location>
</feature>
<dbReference type="InterPro" id="IPR006124">
    <property type="entry name" value="Metalloenzyme"/>
</dbReference>
<accession>A0A7V2AV41</accession>
<name>A0A7V2AV41_UNCEI</name>
<dbReference type="GO" id="GO:0006096">
    <property type="term" value="P:glycolytic process"/>
    <property type="evidence" value="ECO:0007669"/>
    <property type="project" value="UniProtKB-KW"/>
</dbReference>
<dbReference type="PIRSF" id="PIRSF006392">
    <property type="entry name" value="IPGAM_arch"/>
    <property type="match status" value="1"/>
</dbReference>
<dbReference type="AlphaFoldDB" id="A0A7V2AV41"/>
<dbReference type="InterPro" id="IPR017850">
    <property type="entry name" value="Alkaline_phosphatase_core_sf"/>
</dbReference>
<dbReference type="NCBIfam" id="TIGR00306">
    <property type="entry name" value="apgM"/>
    <property type="match status" value="1"/>
</dbReference>
<dbReference type="PANTHER" id="PTHR31209:SF0">
    <property type="entry name" value="METALLOENZYME DOMAIN-CONTAINING PROTEIN"/>
    <property type="match status" value="1"/>
</dbReference>
<dbReference type="Pfam" id="PF10143">
    <property type="entry name" value="PhosphMutase"/>
    <property type="match status" value="1"/>
</dbReference>
<dbReference type="Gene3D" id="3.30.70.2130">
    <property type="entry name" value="Metalloenzyme domain"/>
    <property type="match status" value="1"/>
</dbReference>
<sequence length="401" mass="43081">MLKALLRPNGGKIVLLVMDGLGGIRTGEFPQTALEKARTPNMDRLAAEGLCGRSTPISLGVTPGSGPAHLALFGYDPLAPENDLGRGATEVTGVGFALKEKDIAIRGNFATVDDGGVLTDRRAGRLPHEECVRICAKLQEGIREIDGVEIIVMPVREYRFGVVLRGEDLSPEVEETDPLLTGKKPLRPAPRTPKAGRTAAVIEEFVRRAGALLAEEPRANTVLMRGISRRPHLEPFNERYGLRGAAIASYPLYRGVAGLCGMDLIDTGFSVKEEFDTLESSFGGDHDFFFVHIKKTDSYGEDGNIEGKAAVIEEVDAEIPRLLALRPGVIVITGDHSTPCALKGHSWHPVPLLVSSALCGRDGATRFDEIECDRGGLGVFPATKIMELALANAGRLKKFGA</sequence>
<comment type="similarity">
    <text evidence="4">Belongs to the BPG-independent phosphoglycerate mutase family. A-PGAM subfamily.</text>
</comment>
<comment type="pathway">
    <text evidence="3">Carbohydrate degradation.</text>
</comment>
<dbReference type="GO" id="GO:0004619">
    <property type="term" value="F:phosphoglycerate mutase activity"/>
    <property type="evidence" value="ECO:0007669"/>
    <property type="project" value="UniProtKB-EC"/>
</dbReference>
<organism evidence="8">
    <name type="scientific">Eiseniibacteriota bacterium</name>
    <dbReference type="NCBI Taxonomy" id="2212470"/>
    <lineage>
        <taxon>Bacteria</taxon>
        <taxon>Candidatus Eiseniibacteriota</taxon>
    </lineage>
</organism>
<evidence type="ECO:0000256" key="2">
    <source>
        <dbReference type="ARBA" id="ARBA00002315"/>
    </source>
</evidence>
<protein>
    <submittedName>
        <fullName evidence="8">2,3-bisphosphoglycerate-independent phosphoglycerate mutase</fullName>
    </submittedName>
</protein>
<dbReference type="PANTHER" id="PTHR31209">
    <property type="entry name" value="COFACTOR-INDEPENDENT PHOSPHOGLYCERATE MUTASE"/>
    <property type="match status" value="1"/>
</dbReference>
<comment type="caution">
    <text evidence="8">The sequence shown here is derived from an EMBL/GenBank/DDBJ whole genome shotgun (WGS) entry which is preliminary data.</text>
</comment>
<dbReference type="NCBIfam" id="NF003160">
    <property type="entry name" value="PRK04135.1"/>
    <property type="match status" value="1"/>
</dbReference>
<dbReference type="CDD" id="cd16011">
    <property type="entry name" value="iPGM_like"/>
    <property type="match status" value="1"/>
</dbReference>
<dbReference type="InterPro" id="IPR042253">
    <property type="entry name" value="Pglycerate_mutase_ApgM_sf"/>
</dbReference>
<dbReference type="Proteomes" id="UP000886069">
    <property type="component" value="Unassembled WGS sequence"/>
</dbReference>
<evidence type="ECO:0000256" key="4">
    <source>
        <dbReference type="ARBA" id="ARBA00005524"/>
    </source>
</evidence>
<dbReference type="EMBL" id="DSEC01000355">
    <property type="protein sequence ID" value="HER43809.1"/>
    <property type="molecule type" value="Genomic_DNA"/>
</dbReference>
<keyword evidence="5" id="KW-0324">Glycolysis</keyword>
<evidence type="ECO:0000256" key="6">
    <source>
        <dbReference type="SAM" id="MobiDB-lite"/>
    </source>
</evidence>
<evidence type="ECO:0000313" key="8">
    <source>
        <dbReference type="EMBL" id="HER43809.1"/>
    </source>
</evidence>
<dbReference type="Pfam" id="PF01676">
    <property type="entry name" value="Metalloenzyme"/>
    <property type="match status" value="1"/>
</dbReference>
<gene>
    <name evidence="8" type="ORF">ENO08_05055</name>
</gene>
<dbReference type="GO" id="GO:0046872">
    <property type="term" value="F:metal ion binding"/>
    <property type="evidence" value="ECO:0007669"/>
    <property type="project" value="InterPro"/>
</dbReference>
<proteinExistence type="inferred from homology"/>
<dbReference type="SUPFAM" id="SSF53649">
    <property type="entry name" value="Alkaline phosphatase-like"/>
    <property type="match status" value="1"/>
</dbReference>
<evidence type="ECO:0000259" key="7">
    <source>
        <dbReference type="Pfam" id="PF01676"/>
    </source>
</evidence>
<reference evidence="8" key="1">
    <citation type="journal article" date="2020" name="mSystems">
        <title>Genome- and Community-Level Interaction Insights into Carbon Utilization and Element Cycling Functions of Hydrothermarchaeota in Hydrothermal Sediment.</title>
        <authorList>
            <person name="Zhou Z."/>
            <person name="Liu Y."/>
            <person name="Xu W."/>
            <person name="Pan J."/>
            <person name="Luo Z.H."/>
            <person name="Li M."/>
        </authorList>
    </citation>
    <scope>NUCLEOTIDE SEQUENCE [LARGE SCALE GENOMIC DNA]</scope>
    <source>
        <strain evidence="8">SpSt-1233</strain>
    </source>
</reference>
<dbReference type="Gene3D" id="3.40.720.10">
    <property type="entry name" value="Alkaline Phosphatase, subunit A"/>
    <property type="match status" value="1"/>
</dbReference>
<feature type="region of interest" description="Disordered" evidence="6">
    <location>
        <begin position="174"/>
        <end position="193"/>
    </location>
</feature>
<evidence type="ECO:0000256" key="3">
    <source>
        <dbReference type="ARBA" id="ARBA00004921"/>
    </source>
</evidence>
<evidence type="ECO:0000256" key="5">
    <source>
        <dbReference type="ARBA" id="ARBA00023152"/>
    </source>
</evidence>
<comment type="catalytic activity">
    <reaction evidence="1">
        <text>(2R)-2-phosphoglycerate = (2R)-3-phosphoglycerate</text>
        <dbReference type="Rhea" id="RHEA:15901"/>
        <dbReference type="ChEBI" id="CHEBI:58272"/>
        <dbReference type="ChEBI" id="CHEBI:58289"/>
        <dbReference type="EC" id="5.4.2.12"/>
    </reaction>
</comment>
<dbReference type="InterPro" id="IPR004456">
    <property type="entry name" value="Pglycerate_mutase_ApgM"/>
</dbReference>
<evidence type="ECO:0000256" key="1">
    <source>
        <dbReference type="ARBA" id="ARBA00000370"/>
    </source>
</evidence>
<comment type="function">
    <text evidence="2">Catalyzes the interconversion of 2-phosphoglycerate and 3-phosphoglycerate.</text>
</comment>